<comment type="caution">
    <text evidence="3">The sequence shown here is derived from an EMBL/GenBank/DDBJ whole genome shotgun (WGS) entry which is preliminary data.</text>
</comment>
<dbReference type="Gene3D" id="2.50.20.20">
    <property type="match status" value="1"/>
</dbReference>
<dbReference type="PROSITE" id="PS51257">
    <property type="entry name" value="PROKAR_LIPOPROTEIN"/>
    <property type="match status" value="1"/>
</dbReference>
<dbReference type="EMBL" id="BAAANB010000001">
    <property type="protein sequence ID" value="GAA2021127.1"/>
    <property type="molecule type" value="Genomic_DNA"/>
</dbReference>
<evidence type="ECO:0008006" key="5">
    <source>
        <dbReference type="Google" id="ProtNLM"/>
    </source>
</evidence>
<protein>
    <recommendedName>
        <fullName evidence="5">Lipoprotein</fullName>
    </recommendedName>
</protein>
<feature type="signal peptide" evidence="2">
    <location>
        <begin position="1"/>
        <end position="23"/>
    </location>
</feature>
<gene>
    <name evidence="3" type="ORF">GCM10009740_07030</name>
</gene>
<feature type="region of interest" description="Disordered" evidence="1">
    <location>
        <begin position="24"/>
        <end position="66"/>
    </location>
</feature>
<keyword evidence="2" id="KW-0732">Signal</keyword>
<sequence>MKTLTTRLVAVTGAFAITLGAAACSTSDTPSTSGSTTTASSSASAGPSASTPATSDTASAPAANGAPKAADILEKSKTNALAATSGAFAGQVDQAGKKINIDFKGTSDGKTADIAIEMEGDGKARVISVDDAVYIQGDSTFWKKQGAPAKVQSAGQKFIKAPSSASAMTQSLSLKSFLEKAFGAVTPQQLSSTVGSENVGGVDCWVVTDKKGKGEGALYVSKDKLQVVRFTGSASSPGQLDFSKWNEDLGIKAPAASQVMSIG</sequence>
<organism evidence="3 4">
    <name type="scientific">Terrabacter terrae</name>
    <dbReference type="NCBI Taxonomy" id="318434"/>
    <lineage>
        <taxon>Bacteria</taxon>
        <taxon>Bacillati</taxon>
        <taxon>Actinomycetota</taxon>
        <taxon>Actinomycetes</taxon>
        <taxon>Micrococcales</taxon>
        <taxon>Intrasporangiaceae</taxon>
        <taxon>Terrabacter</taxon>
    </lineage>
</organism>
<keyword evidence="4" id="KW-1185">Reference proteome</keyword>
<evidence type="ECO:0000256" key="1">
    <source>
        <dbReference type="SAM" id="MobiDB-lite"/>
    </source>
</evidence>
<accession>A0ABN2TW39</accession>
<dbReference type="RefSeq" id="WP_343987590.1">
    <property type="nucleotide sequence ID" value="NZ_BAAANB010000001.1"/>
</dbReference>
<evidence type="ECO:0000313" key="3">
    <source>
        <dbReference type="EMBL" id="GAA2021127.1"/>
    </source>
</evidence>
<name>A0ABN2TW39_9MICO</name>
<reference evidence="3 4" key="1">
    <citation type="journal article" date="2019" name="Int. J. Syst. Evol. Microbiol.">
        <title>The Global Catalogue of Microorganisms (GCM) 10K type strain sequencing project: providing services to taxonomists for standard genome sequencing and annotation.</title>
        <authorList>
            <consortium name="The Broad Institute Genomics Platform"/>
            <consortium name="The Broad Institute Genome Sequencing Center for Infectious Disease"/>
            <person name="Wu L."/>
            <person name="Ma J."/>
        </authorList>
    </citation>
    <scope>NUCLEOTIDE SEQUENCE [LARGE SCALE GENOMIC DNA]</scope>
    <source>
        <strain evidence="3 4">JCM 14283</strain>
    </source>
</reference>
<proteinExistence type="predicted"/>
<evidence type="ECO:0000313" key="4">
    <source>
        <dbReference type="Proteomes" id="UP001501285"/>
    </source>
</evidence>
<evidence type="ECO:0000256" key="2">
    <source>
        <dbReference type="SAM" id="SignalP"/>
    </source>
</evidence>
<feature type="chain" id="PRO_5047322348" description="Lipoprotein" evidence="2">
    <location>
        <begin position="24"/>
        <end position="263"/>
    </location>
</feature>
<feature type="compositionally biased region" description="Low complexity" evidence="1">
    <location>
        <begin position="25"/>
        <end position="66"/>
    </location>
</feature>
<dbReference type="Proteomes" id="UP001501285">
    <property type="component" value="Unassembled WGS sequence"/>
</dbReference>